<organism evidence="1 2">
    <name type="scientific">Tichowtungia aerotolerans</name>
    <dbReference type="NCBI Taxonomy" id="2697043"/>
    <lineage>
        <taxon>Bacteria</taxon>
        <taxon>Pseudomonadati</taxon>
        <taxon>Kiritimatiellota</taxon>
        <taxon>Tichowtungiia</taxon>
        <taxon>Tichowtungiales</taxon>
        <taxon>Tichowtungiaceae</taxon>
        <taxon>Tichowtungia</taxon>
    </lineage>
</organism>
<dbReference type="AlphaFoldDB" id="A0A6P1M715"/>
<dbReference type="RefSeq" id="WP_160626633.1">
    <property type="nucleotide sequence ID" value="NZ_CP047593.1"/>
</dbReference>
<dbReference type="KEGG" id="taer:GT409_02515"/>
<dbReference type="Pfam" id="PF13385">
    <property type="entry name" value="Laminin_G_3"/>
    <property type="match status" value="2"/>
</dbReference>
<dbReference type="InterPro" id="IPR013320">
    <property type="entry name" value="ConA-like_dom_sf"/>
</dbReference>
<keyword evidence="2" id="KW-1185">Reference proteome</keyword>
<accession>A0A6P1M715</accession>
<proteinExistence type="predicted"/>
<dbReference type="SUPFAM" id="SSF49899">
    <property type="entry name" value="Concanavalin A-like lectins/glucanases"/>
    <property type="match status" value="2"/>
</dbReference>
<gene>
    <name evidence="1" type="ORF">GT409_02515</name>
</gene>
<sequence length="878" mass="92551">MRKYIILLIATLIAASGYTELSSYLDSVGSPSDGGAGPALWYKIARSPNDGSAGASYTLTSSGTMTSLIADYWGNTDSAFGLIDNSNPAGVAGSSGLFCSGTNGTVSFLVKTPDTLSGFKSVFNQGVYSDSTQFELGLNGDTFRLGIQNGDTKSNVNLITAATGTWYYVCLRWDLSAGSDNLTWYCGEAGQSLSSGTVTITTAGSVSNPIYFGGRKNTSYYSLIGGYFQSIAVYERTLSDSAVQNQFAKLASSSILRLAAYEATVETPTDEGGGPVLYYSNAGTADSNGHMFSTGSDNAVIYNMGDLTGTGAFGNPDYAVEGRINMGISGSSTSENLINHLAGDNGTVSLLFKTPTTMSGYQSLFNRGIYAQSQALEIGISDGKLRFINNSTKITDVGLLTADTWYYVALSFDLTKTSDDLTWFYGEFGSVTLNSGSITIDNSARPSTTIYIGGRTGSAGFGGLIQEVATWDRTLSEQAITDQFNQTLDAIPYPAVDGPESLIVNGDFTQSANETVPDLSSYRVTGSNGDYPGNDGNYADVVGWIHYNADPNALASYTDLGEVLDGTDKLSTTFKPTLGRIYLSSSMDYRNGMIQTNIFNGVSINPNLDYELSVDVAQVSSKDHSQTTFTATLTTGSGSAATNIANAVPGALIQVSPTTGMPTALLDTPYTVTVSGSDLVAAQSGGPVNVLFESLNAEDIANFPEGPIDPLNADEMSQVFVGTVSLTAILPAGDGNKDGVVGRDDLLSAQLYLATAADRQSQLYDLGYTAAEALAYLNLEMYDMDADNDFDADDLAAMIAIAAPFNIQLSGNGTTFDIEWASLPGKVYDLESSASLSPAAWTPYADYTNIAADVSGTNSVTDLPASELSRFFKVIEKD</sequence>
<protein>
    <submittedName>
        <fullName evidence="1">Uncharacterized protein</fullName>
    </submittedName>
</protein>
<evidence type="ECO:0000313" key="2">
    <source>
        <dbReference type="Proteomes" id="UP000464954"/>
    </source>
</evidence>
<reference evidence="1 2" key="1">
    <citation type="submission" date="2020-01" db="EMBL/GenBank/DDBJ databases">
        <title>Ponticoccus aerotolerans gen. nov., sp. nov., an anaerobic bacterium and proposal of Ponticoccusceae fam. nov., Ponticoccusles ord. nov. and Ponticoccuse classis nov. in the phylum Kiritimatiellaeota.</title>
        <authorList>
            <person name="Zhou L.Y."/>
            <person name="Du Z.J."/>
        </authorList>
    </citation>
    <scope>NUCLEOTIDE SEQUENCE [LARGE SCALE GENOMIC DNA]</scope>
    <source>
        <strain evidence="1 2">S-5007</strain>
    </source>
</reference>
<dbReference type="PROSITE" id="PS00018">
    <property type="entry name" value="EF_HAND_1"/>
    <property type="match status" value="1"/>
</dbReference>
<dbReference type="Proteomes" id="UP000464954">
    <property type="component" value="Chromosome"/>
</dbReference>
<dbReference type="Gene3D" id="2.60.120.200">
    <property type="match status" value="2"/>
</dbReference>
<dbReference type="EMBL" id="CP047593">
    <property type="protein sequence ID" value="QHI68374.1"/>
    <property type="molecule type" value="Genomic_DNA"/>
</dbReference>
<dbReference type="InterPro" id="IPR018247">
    <property type="entry name" value="EF_Hand_1_Ca_BS"/>
</dbReference>
<name>A0A6P1M715_9BACT</name>
<evidence type="ECO:0000313" key="1">
    <source>
        <dbReference type="EMBL" id="QHI68374.1"/>
    </source>
</evidence>